<sequence>MCMPQTVKSSPPPTDLSGKPVKTDPAKPESGSAKEQQLTREEMERLRALQERDRQVRQHEQAHMAAAGGLVVSGPSYTYQRGPDGVNYAVGGEVAISVSKGRTPEETISKAQAIERAALAPQDPSAADRAIAAQARQMAMDAQAEQARQAQGEEPSEADGKKGATPSEAANNTRQGQRARQAYEQSPGAQDFNQGLLSAYA</sequence>
<protein>
    <recommendedName>
        <fullName evidence="4">Catalase</fullName>
    </recommendedName>
</protein>
<feature type="region of interest" description="Disordered" evidence="1">
    <location>
        <begin position="118"/>
        <end position="201"/>
    </location>
</feature>
<proteinExistence type="predicted"/>
<gene>
    <name evidence="2" type="ORF">GCM10007907_17870</name>
</gene>
<reference evidence="3" key="1">
    <citation type="journal article" date="2019" name="Int. J. Syst. Evol. Microbiol.">
        <title>The Global Catalogue of Microorganisms (GCM) 10K type strain sequencing project: providing services to taxonomists for standard genome sequencing and annotation.</title>
        <authorList>
            <consortium name="The Broad Institute Genomics Platform"/>
            <consortium name="The Broad Institute Genome Sequencing Center for Infectious Disease"/>
            <person name="Wu L."/>
            <person name="Ma J."/>
        </authorList>
    </citation>
    <scope>NUCLEOTIDE SEQUENCE [LARGE SCALE GENOMIC DNA]</scope>
    <source>
        <strain evidence="3">NBRC 110044</strain>
    </source>
</reference>
<keyword evidence="3" id="KW-1185">Reference proteome</keyword>
<organism evidence="2 3">
    <name type="scientific">Chitinimonas prasina</name>
    <dbReference type="NCBI Taxonomy" id="1434937"/>
    <lineage>
        <taxon>Bacteria</taxon>
        <taxon>Pseudomonadati</taxon>
        <taxon>Pseudomonadota</taxon>
        <taxon>Betaproteobacteria</taxon>
        <taxon>Neisseriales</taxon>
        <taxon>Chitinibacteraceae</taxon>
        <taxon>Chitinimonas</taxon>
    </lineage>
</organism>
<dbReference type="EMBL" id="BSOG01000002">
    <property type="protein sequence ID" value="GLR12997.1"/>
    <property type="molecule type" value="Genomic_DNA"/>
</dbReference>
<evidence type="ECO:0000313" key="2">
    <source>
        <dbReference type="EMBL" id="GLR12997.1"/>
    </source>
</evidence>
<feature type="compositionally biased region" description="Low complexity" evidence="1">
    <location>
        <begin position="127"/>
        <end position="150"/>
    </location>
</feature>
<dbReference type="InterPro" id="IPR021973">
    <property type="entry name" value="SprA-related"/>
</dbReference>
<name>A0ABQ5YEU8_9NEIS</name>
<evidence type="ECO:0000256" key="1">
    <source>
        <dbReference type="SAM" id="MobiDB-lite"/>
    </source>
</evidence>
<evidence type="ECO:0008006" key="4">
    <source>
        <dbReference type="Google" id="ProtNLM"/>
    </source>
</evidence>
<evidence type="ECO:0000313" key="3">
    <source>
        <dbReference type="Proteomes" id="UP001156706"/>
    </source>
</evidence>
<feature type="compositionally biased region" description="Polar residues" evidence="1">
    <location>
        <begin position="168"/>
        <end position="201"/>
    </location>
</feature>
<accession>A0ABQ5YEU8</accession>
<comment type="caution">
    <text evidence="2">The sequence shown here is derived from an EMBL/GenBank/DDBJ whole genome shotgun (WGS) entry which is preliminary data.</text>
</comment>
<dbReference type="Pfam" id="PF12118">
    <property type="entry name" value="SprA-related"/>
    <property type="match status" value="1"/>
</dbReference>
<dbReference type="Proteomes" id="UP001156706">
    <property type="component" value="Unassembled WGS sequence"/>
</dbReference>
<feature type="region of interest" description="Disordered" evidence="1">
    <location>
        <begin position="1"/>
        <end position="41"/>
    </location>
</feature>